<accession>A0A7X6ID47</accession>
<evidence type="ECO:0000256" key="7">
    <source>
        <dbReference type="ARBA" id="ARBA00023237"/>
    </source>
</evidence>
<evidence type="ECO:0000256" key="5">
    <source>
        <dbReference type="ARBA" id="ARBA00022729"/>
    </source>
</evidence>
<evidence type="ECO:0000256" key="2">
    <source>
        <dbReference type="ARBA" id="ARBA00010248"/>
    </source>
</evidence>
<evidence type="ECO:0000313" key="13">
    <source>
        <dbReference type="EMBL" id="NKE73225.1"/>
    </source>
</evidence>
<dbReference type="AlphaFoldDB" id="A0A7X6ID47"/>
<name>A0A7X6ID47_9BACT</name>
<dbReference type="InterPro" id="IPR035243">
    <property type="entry name" value="TamA_POTRA_Dom_1"/>
</dbReference>
<evidence type="ECO:0000313" key="14">
    <source>
        <dbReference type="Proteomes" id="UP000534783"/>
    </source>
</evidence>
<keyword evidence="4" id="KW-0812">Transmembrane</keyword>
<comment type="similarity">
    <text evidence="2">Belongs to the TamA family.</text>
</comment>
<dbReference type="RefSeq" id="WP_168063159.1">
    <property type="nucleotide sequence ID" value="NZ_VTOW01000005.1"/>
</dbReference>
<keyword evidence="7" id="KW-0998">Cell outer membrane</keyword>
<feature type="domain" description="Bacterial surface antigen (D15)" evidence="10">
    <location>
        <begin position="323"/>
        <end position="580"/>
    </location>
</feature>
<dbReference type="InterPro" id="IPR010827">
    <property type="entry name" value="BamA/TamA_POTRA"/>
</dbReference>
<dbReference type="InterPro" id="IPR039910">
    <property type="entry name" value="D15-like"/>
</dbReference>
<evidence type="ECO:0000256" key="8">
    <source>
        <dbReference type="ARBA" id="ARBA00033063"/>
    </source>
</evidence>
<proteinExistence type="inferred from homology"/>
<dbReference type="Pfam" id="PF01103">
    <property type="entry name" value="Omp85"/>
    <property type="match status" value="1"/>
</dbReference>
<evidence type="ECO:0000259" key="10">
    <source>
        <dbReference type="Pfam" id="PF01103"/>
    </source>
</evidence>
<keyword evidence="14" id="KW-1185">Reference proteome</keyword>
<comment type="subcellular location">
    <subcellularLocation>
        <location evidence="1">Cell outer membrane</location>
    </subcellularLocation>
</comment>
<dbReference type="Proteomes" id="UP000534783">
    <property type="component" value="Unassembled WGS sequence"/>
</dbReference>
<dbReference type="GO" id="GO:0009306">
    <property type="term" value="P:protein secretion"/>
    <property type="evidence" value="ECO:0007669"/>
    <property type="project" value="TreeGrafter"/>
</dbReference>
<sequence length="593" mass="66802">MNPILPRPARVETERRLRIAVILLISFFWLPPAAWGEEKITVEIEGVEGALLENVQAYLSLEEPPSPLTESTLRRFYRQAPEEIHQALQALGYYQPRIDSELTRAEERWVARFKIDPGPPVRVARIDLTVTGEGRGDSAFDELLAEIPLREGETFHHGEYERTKEMLQNLAAERGYFDARFMTHRAAVDLVKNEAAVEIGFDTGSRYRLGEVRFKQEEPAFDPRFLARFVPFEPGEPYHADQILALNSLLVNSAYFARVDLRPLREEAADHTVPIEVTAIARKQYALSIGLGYGTDTGPRAILGWDNHRVNEWGHRFSSELELSVLRQSLTADYQIPLRRPATDKVDLQAGIQREETETAESRLAKIGVSRSVLRGSRWIETLFLNYQSETFEVGGEVGHSRLILPGVTWTRTLADGSLNPRRGSRVSFTVRGTDEVLFSDIRLLQSEVRAKIIRPVRSSGRILLRGEFGWTSVSNFNDLPVSLRFFAGGDRSVRGYGYNTLGPENESGEVIGGRYLATGSVEYDYRIAEQWGVALFYDIGNAANDWDLNPQDSVGVGGRWYSPVGPIRVDLAYALDRPGFALRVHINMGPDL</sequence>
<dbReference type="GO" id="GO:0097347">
    <property type="term" value="C:TAM protein secretion complex"/>
    <property type="evidence" value="ECO:0007669"/>
    <property type="project" value="TreeGrafter"/>
</dbReference>
<feature type="domain" description="POTRA" evidence="11">
    <location>
        <begin position="141"/>
        <end position="200"/>
    </location>
</feature>
<organism evidence="13 14">
    <name type="scientific">Candidatus Manganitrophus noduliformans</name>
    <dbReference type="NCBI Taxonomy" id="2606439"/>
    <lineage>
        <taxon>Bacteria</taxon>
        <taxon>Pseudomonadati</taxon>
        <taxon>Nitrospirota</taxon>
        <taxon>Nitrospiria</taxon>
        <taxon>Candidatus Troglogloeales</taxon>
        <taxon>Candidatus Manganitrophaceae</taxon>
        <taxon>Candidatus Manganitrophus</taxon>
    </lineage>
</organism>
<evidence type="ECO:0000256" key="9">
    <source>
        <dbReference type="ARBA" id="ARBA00093548"/>
    </source>
</evidence>
<evidence type="ECO:0000256" key="3">
    <source>
        <dbReference type="ARBA" id="ARBA00015419"/>
    </source>
</evidence>
<evidence type="ECO:0000259" key="12">
    <source>
        <dbReference type="Pfam" id="PF17243"/>
    </source>
</evidence>
<protein>
    <recommendedName>
        <fullName evidence="3">Translocation and assembly module subunit TamA</fullName>
    </recommendedName>
    <alternativeName>
        <fullName evidence="8">Autotransporter assembly factor TamA</fullName>
    </alternativeName>
</protein>
<evidence type="ECO:0000256" key="1">
    <source>
        <dbReference type="ARBA" id="ARBA00004442"/>
    </source>
</evidence>
<reference evidence="13 14" key="1">
    <citation type="journal article" date="2020" name="Nature">
        <title>Bacterial chemolithoautotrophy via manganese oxidation.</title>
        <authorList>
            <person name="Yu H."/>
            <person name="Leadbetter J.R."/>
        </authorList>
    </citation>
    <scope>NUCLEOTIDE SEQUENCE [LARGE SCALE GENOMIC DNA]</scope>
    <source>
        <strain evidence="13 14">Mn-1</strain>
    </source>
</reference>
<dbReference type="Gene3D" id="2.40.160.50">
    <property type="entry name" value="membrane protein fhac: a member of the omp85/tpsb transporter family"/>
    <property type="match status" value="1"/>
</dbReference>
<dbReference type="InterPro" id="IPR000184">
    <property type="entry name" value="Bac_surfAg_D15"/>
</dbReference>
<dbReference type="PANTHER" id="PTHR12815:SF47">
    <property type="entry name" value="TRANSLOCATION AND ASSEMBLY MODULE SUBUNIT TAMA"/>
    <property type="match status" value="1"/>
</dbReference>
<dbReference type="PANTHER" id="PTHR12815">
    <property type="entry name" value="SORTING AND ASSEMBLY MACHINERY SAMM50 PROTEIN FAMILY MEMBER"/>
    <property type="match status" value="1"/>
</dbReference>
<keyword evidence="6" id="KW-0472">Membrane</keyword>
<keyword evidence="5" id="KW-0732">Signal</keyword>
<gene>
    <name evidence="13" type="ORF">MNODULE_20930</name>
</gene>
<comment type="caution">
    <text evidence="13">The sequence shown here is derived from an EMBL/GenBank/DDBJ whole genome shotgun (WGS) entry which is preliminary data.</text>
</comment>
<dbReference type="Pfam" id="PF07244">
    <property type="entry name" value="POTRA"/>
    <property type="match status" value="1"/>
</dbReference>
<dbReference type="Pfam" id="PF17243">
    <property type="entry name" value="POTRA_TamA_1"/>
    <property type="match status" value="1"/>
</dbReference>
<comment type="subunit">
    <text evidence="9">Interacts with TamB to form the translocation and assembly module (TAM).</text>
</comment>
<evidence type="ECO:0000256" key="4">
    <source>
        <dbReference type="ARBA" id="ARBA00022692"/>
    </source>
</evidence>
<evidence type="ECO:0000256" key="6">
    <source>
        <dbReference type="ARBA" id="ARBA00023136"/>
    </source>
</evidence>
<dbReference type="Gene3D" id="3.10.20.310">
    <property type="entry name" value="membrane protein fhac"/>
    <property type="match status" value="3"/>
</dbReference>
<feature type="domain" description="TamA POTRA" evidence="12">
    <location>
        <begin position="42"/>
        <end position="117"/>
    </location>
</feature>
<dbReference type="GO" id="GO:0009279">
    <property type="term" value="C:cell outer membrane"/>
    <property type="evidence" value="ECO:0007669"/>
    <property type="project" value="UniProtKB-SubCell"/>
</dbReference>
<dbReference type="EMBL" id="VTOW01000005">
    <property type="protein sequence ID" value="NKE73225.1"/>
    <property type="molecule type" value="Genomic_DNA"/>
</dbReference>
<evidence type="ECO:0000259" key="11">
    <source>
        <dbReference type="Pfam" id="PF07244"/>
    </source>
</evidence>